<dbReference type="RefSeq" id="WP_273618302.1">
    <property type="nucleotide sequence ID" value="NZ_CP103868.1"/>
</dbReference>
<evidence type="ECO:0000313" key="2">
    <source>
        <dbReference type="Proteomes" id="UP001218231"/>
    </source>
</evidence>
<organism evidence="1 2">
    <name type="scientific">Novosphingobium humi</name>
    <dbReference type="NCBI Taxonomy" id="2282397"/>
    <lineage>
        <taxon>Bacteria</taxon>
        <taxon>Pseudomonadati</taxon>
        <taxon>Pseudomonadota</taxon>
        <taxon>Alphaproteobacteria</taxon>
        <taxon>Sphingomonadales</taxon>
        <taxon>Sphingomonadaceae</taxon>
        <taxon>Novosphingobium</taxon>
    </lineage>
</organism>
<name>A0ABY7TZA4_9SPHN</name>
<keyword evidence="2" id="KW-1185">Reference proteome</keyword>
<dbReference type="InterPro" id="IPR029032">
    <property type="entry name" value="AhpD-like"/>
</dbReference>
<dbReference type="SUPFAM" id="SSF69118">
    <property type="entry name" value="AhpD-like"/>
    <property type="match status" value="1"/>
</dbReference>
<accession>A0ABY7TZA4</accession>
<dbReference type="EMBL" id="CP117417">
    <property type="protein sequence ID" value="WCT77952.1"/>
    <property type="molecule type" value="Genomic_DNA"/>
</dbReference>
<proteinExistence type="predicted"/>
<gene>
    <name evidence="1" type="ORF">PQ457_02970</name>
</gene>
<reference evidence="1 2" key="1">
    <citation type="submission" date="2023-02" db="EMBL/GenBank/DDBJ databases">
        <title>Genome sequence of Novosphingobium humi KACC 19094.</title>
        <authorList>
            <person name="Kim S."/>
            <person name="Heo J."/>
            <person name="Kwon S.-W."/>
        </authorList>
    </citation>
    <scope>NUCLEOTIDE SEQUENCE [LARGE SCALE GENOMIC DNA]</scope>
    <source>
        <strain evidence="1 2">KACC 19094</strain>
    </source>
</reference>
<protein>
    <submittedName>
        <fullName evidence="1">Uncharacterized protein</fullName>
    </submittedName>
</protein>
<evidence type="ECO:0000313" key="1">
    <source>
        <dbReference type="EMBL" id="WCT77952.1"/>
    </source>
</evidence>
<dbReference type="Proteomes" id="UP001218231">
    <property type="component" value="Chromosome"/>
</dbReference>
<sequence length="131" mass="14649">MAYLDLEQGFIPTGPAAARPAQYSQSIPALTKLERLAIHIARNDGIDSLTQSERGNRFTRWLFRADRPNPLADPRLEALRRYAVLLRLRGDAMPAGETRRLLDAGFARETLNEIHQLVFGAAAEFNGVFQS</sequence>